<evidence type="ECO:0000256" key="2">
    <source>
        <dbReference type="SAM" id="SignalP"/>
    </source>
</evidence>
<name>A0A2I6S8K6_9RHOO</name>
<dbReference type="RefSeq" id="WP_102247634.1">
    <property type="nucleotide sequence ID" value="NZ_CP025682.1"/>
</dbReference>
<feature type="region of interest" description="Disordered" evidence="1">
    <location>
        <begin position="87"/>
        <end position="127"/>
    </location>
</feature>
<protein>
    <submittedName>
        <fullName evidence="3">Uncharacterized protein</fullName>
    </submittedName>
</protein>
<proteinExistence type="predicted"/>
<organism evidence="3 4">
    <name type="scientific">Pseudazoarcus pumilus</name>
    <dbReference type="NCBI Taxonomy" id="2067960"/>
    <lineage>
        <taxon>Bacteria</taxon>
        <taxon>Pseudomonadati</taxon>
        <taxon>Pseudomonadota</taxon>
        <taxon>Betaproteobacteria</taxon>
        <taxon>Rhodocyclales</taxon>
        <taxon>Zoogloeaceae</taxon>
        <taxon>Pseudazoarcus</taxon>
    </lineage>
</organism>
<feature type="signal peptide" evidence="2">
    <location>
        <begin position="1"/>
        <end position="17"/>
    </location>
</feature>
<dbReference type="AlphaFoldDB" id="A0A2I6S8K6"/>
<evidence type="ECO:0000313" key="4">
    <source>
        <dbReference type="Proteomes" id="UP000242205"/>
    </source>
</evidence>
<reference evidence="3 4" key="1">
    <citation type="submission" date="2018-01" db="EMBL/GenBank/DDBJ databases">
        <authorList>
            <person name="Fu G.-Y."/>
        </authorList>
    </citation>
    <scope>NUCLEOTIDE SEQUENCE [LARGE SCALE GENOMIC DNA]</scope>
    <source>
        <strain evidence="3 4">SY39</strain>
    </source>
</reference>
<dbReference type="PROSITE" id="PS51257">
    <property type="entry name" value="PROKAR_LIPOPROTEIN"/>
    <property type="match status" value="1"/>
</dbReference>
<dbReference type="EMBL" id="CP025682">
    <property type="protein sequence ID" value="AUN95586.1"/>
    <property type="molecule type" value="Genomic_DNA"/>
</dbReference>
<gene>
    <name evidence="3" type="ORF">C0099_12000</name>
</gene>
<sequence length="127" mass="13630">MLLRTRLLVLLCAPLLASCDMLYDLLDIPDPERRAAAAEAEGRAIGGGCRHSGRALEDCYALNPQVSKSAIFAGWREMNDYMVENNLSEVPTRLDRNMGQPPGNSPPPLPSTGGAVGSDSPLPITRP</sequence>
<feature type="chain" id="PRO_5014473179" evidence="2">
    <location>
        <begin position="18"/>
        <end position="127"/>
    </location>
</feature>
<keyword evidence="2" id="KW-0732">Signal</keyword>
<evidence type="ECO:0000313" key="3">
    <source>
        <dbReference type="EMBL" id="AUN95586.1"/>
    </source>
</evidence>
<dbReference type="OrthoDB" id="8527508at2"/>
<evidence type="ECO:0000256" key="1">
    <source>
        <dbReference type="SAM" id="MobiDB-lite"/>
    </source>
</evidence>
<dbReference type="Proteomes" id="UP000242205">
    <property type="component" value="Chromosome"/>
</dbReference>
<dbReference type="KEGG" id="atw:C0099_12000"/>
<keyword evidence="4" id="KW-1185">Reference proteome</keyword>
<accession>A0A2I6S8K6</accession>